<evidence type="ECO:0000256" key="1">
    <source>
        <dbReference type="SAM" id="MobiDB-lite"/>
    </source>
</evidence>
<proteinExistence type="predicted"/>
<accession>A0A2U9BEM1</accession>
<organism evidence="2 3">
    <name type="scientific">Scophthalmus maximus</name>
    <name type="common">Turbot</name>
    <name type="synonym">Psetta maxima</name>
    <dbReference type="NCBI Taxonomy" id="52904"/>
    <lineage>
        <taxon>Eukaryota</taxon>
        <taxon>Metazoa</taxon>
        <taxon>Chordata</taxon>
        <taxon>Craniata</taxon>
        <taxon>Vertebrata</taxon>
        <taxon>Euteleostomi</taxon>
        <taxon>Actinopterygii</taxon>
        <taxon>Neopterygii</taxon>
        <taxon>Teleostei</taxon>
        <taxon>Neoteleostei</taxon>
        <taxon>Acanthomorphata</taxon>
        <taxon>Carangaria</taxon>
        <taxon>Pleuronectiformes</taxon>
        <taxon>Pleuronectoidei</taxon>
        <taxon>Scophthalmidae</taxon>
        <taxon>Scophthalmus</taxon>
    </lineage>
</organism>
<dbReference type="AlphaFoldDB" id="A0A2U9BEM1"/>
<keyword evidence="3" id="KW-1185">Reference proteome</keyword>
<feature type="compositionally biased region" description="Basic residues" evidence="1">
    <location>
        <begin position="17"/>
        <end position="33"/>
    </location>
</feature>
<dbReference type="Proteomes" id="UP000246464">
    <property type="component" value="Chromosome 6"/>
</dbReference>
<feature type="region of interest" description="Disordered" evidence="1">
    <location>
        <begin position="77"/>
        <end position="98"/>
    </location>
</feature>
<dbReference type="EMBL" id="CP026248">
    <property type="protein sequence ID" value="AWP02250.1"/>
    <property type="molecule type" value="Genomic_DNA"/>
</dbReference>
<protein>
    <submittedName>
        <fullName evidence="2">Uncharacterized protein</fullName>
    </submittedName>
</protein>
<reference evidence="2 3" key="1">
    <citation type="submission" date="2017-12" db="EMBL/GenBank/DDBJ databases">
        <title>Integrating genomic resources of turbot (Scophthalmus maximus) in depth evaluation of genetic and physical mapping variation across individuals.</title>
        <authorList>
            <person name="Martinez P."/>
        </authorList>
    </citation>
    <scope>NUCLEOTIDE SEQUENCE [LARGE SCALE GENOMIC DNA]</scope>
</reference>
<evidence type="ECO:0000313" key="2">
    <source>
        <dbReference type="EMBL" id="AWP02250.1"/>
    </source>
</evidence>
<feature type="region of interest" description="Disordered" evidence="1">
    <location>
        <begin position="1"/>
        <end position="35"/>
    </location>
</feature>
<evidence type="ECO:0000313" key="3">
    <source>
        <dbReference type="Proteomes" id="UP000246464"/>
    </source>
</evidence>
<name>A0A2U9BEM1_SCOMX</name>
<gene>
    <name evidence="2" type="ORF">SMAX5B_008051</name>
</gene>
<sequence>MLSSRNATKKGKEPKKVLVKKIWSKKMPTRRPPNRQIGIKEKAENGRPTEFVNQVCYRSYWERSTLTIPWMWTAPTEAQRQRKTGNRELSLPGCTASR</sequence>